<proteinExistence type="predicted"/>
<gene>
    <name evidence="1" type="ORF">DXH47_01405</name>
</gene>
<evidence type="ECO:0000313" key="1">
    <source>
        <dbReference type="EMBL" id="RXI79816.1"/>
    </source>
</evidence>
<dbReference type="Pfam" id="PF10978">
    <property type="entry name" value="DUF2785"/>
    <property type="match status" value="1"/>
</dbReference>
<accession>A0A4Q0VJP4</accession>
<sequence>MMTKKIEMDAQIIAVRDQLQKLRDELHDGNVYQTLGQRVSHIILNTRRRQRTTVTLPPDVAQLEEWLAPLIAKDYHVTHVSQADLDLVLPYLRSTDYRTRYGLALPTLIRFVDSGVLSADQFRWLALQLLGPDYLFNHILEPVNRGAFGRAAATRLLAVVMEYENNHPGTVHLNVDHFVIQIATYICLETDTRGFVTHSGQLTTFSEMAFLMDRLGAGDWLPRADKIFLMVILFERLKQLKTPLYNGELTQISSYLTTLANRNVLYESALLDALNQWPDLGGFPSLEDSNTSRWNLMFNGRRLAGDLCFQLDLPKRIQDNLMRRMVL</sequence>
<dbReference type="InterPro" id="IPR021247">
    <property type="entry name" value="DUF2785"/>
</dbReference>
<organism evidence="1 2">
    <name type="scientific">Levilactobacillus suantsaii</name>
    <dbReference type="NCBI Taxonomy" id="2292255"/>
    <lineage>
        <taxon>Bacteria</taxon>
        <taxon>Bacillati</taxon>
        <taxon>Bacillota</taxon>
        <taxon>Bacilli</taxon>
        <taxon>Lactobacillales</taxon>
        <taxon>Lactobacillaceae</taxon>
        <taxon>Levilactobacillus</taxon>
    </lineage>
</organism>
<dbReference type="Proteomes" id="UP000290602">
    <property type="component" value="Unassembled WGS sequence"/>
</dbReference>
<evidence type="ECO:0000313" key="2">
    <source>
        <dbReference type="Proteomes" id="UP000290602"/>
    </source>
</evidence>
<dbReference type="EMBL" id="QXIL01000002">
    <property type="protein sequence ID" value="RXI79816.1"/>
    <property type="molecule type" value="Genomic_DNA"/>
</dbReference>
<dbReference type="AlphaFoldDB" id="A0A4Q0VJP4"/>
<keyword evidence="2" id="KW-1185">Reference proteome</keyword>
<name>A0A4Q0VJP4_9LACO</name>
<protein>
    <submittedName>
        <fullName evidence="1">DUF2785 domain-containing protein</fullName>
    </submittedName>
</protein>
<comment type="caution">
    <text evidence="1">The sequence shown here is derived from an EMBL/GenBank/DDBJ whole genome shotgun (WGS) entry which is preliminary data.</text>
</comment>
<dbReference type="OrthoDB" id="7619731at2"/>
<reference evidence="1 2" key="1">
    <citation type="submission" date="2018-08" db="EMBL/GenBank/DDBJ databases">
        <title>Lactobacillus suantsai sp. nov., isolated from traditional fermented suan-tsai in Taiwan.</title>
        <authorList>
            <person name="Huang C.-H."/>
        </authorList>
    </citation>
    <scope>NUCLEOTIDE SEQUENCE [LARGE SCALE GENOMIC DNA]</scope>
    <source>
        <strain evidence="1 2">BCRC 12945</strain>
    </source>
</reference>